<dbReference type="PANTHER" id="PTHR43685:SF2">
    <property type="entry name" value="GLYCOSYLTRANSFERASE 2-LIKE DOMAIN-CONTAINING PROTEIN"/>
    <property type="match status" value="1"/>
</dbReference>
<dbReference type="InterPro" id="IPR009081">
    <property type="entry name" value="PP-bd_ACP"/>
</dbReference>
<dbReference type="Pfam" id="PF00535">
    <property type="entry name" value="Glycos_transf_2"/>
    <property type="match status" value="1"/>
</dbReference>
<dbReference type="SMART" id="SM00823">
    <property type="entry name" value="PKS_PP"/>
    <property type="match status" value="1"/>
</dbReference>
<dbReference type="RefSeq" id="WP_167363544.1">
    <property type="nucleotide sequence ID" value="NZ_FMHY01000002.1"/>
</dbReference>
<keyword evidence="5" id="KW-1185">Reference proteome</keyword>
<name>A0A1C6V1A7_9ACTN</name>
<keyword evidence="1" id="KW-0596">Phosphopantetheine</keyword>
<proteinExistence type="predicted"/>
<dbReference type="Gene3D" id="1.10.1200.10">
    <property type="entry name" value="ACP-like"/>
    <property type="match status" value="1"/>
</dbReference>
<keyword evidence="4" id="KW-0808">Transferase</keyword>
<evidence type="ECO:0000259" key="3">
    <source>
        <dbReference type="PROSITE" id="PS50075"/>
    </source>
</evidence>
<dbReference type="InterPro" id="IPR036736">
    <property type="entry name" value="ACP-like_sf"/>
</dbReference>
<dbReference type="PROSITE" id="PS50075">
    <property type="entry name" value="CARRIER"/>
    <property type="match status" value="1"/>
</dbReference>
<protein>
    <submittedName>
        <fullName evidence="4">Glycosyltransferase involved in cell wall bisynthesis</fullName>
    </submittedName>
</protein>
<dbReference type="EMBL" id="FMHY01000002">
    <property type="protein sequence ID" value="SCL60089.1"/>
    <property type="molecule type" value="Genomic_DNA"/>
</dbReference>
<dbReference type="CDD" id="cd00761">
    <property type="entry name" value="Glyco_tranf_GTA_type"/>
    <property type="match status" value="1"/>
</dbReference>
<accession>A0A1C6V1A7</accession>
<reference evidence="5" key="1">
    <citation type="submission" date="2016-06" db="EMBL/GenBank/DDBJ databases">
        <authorList>
            <person name="Varghese N."/>
            <person name="Submissions Spin"/>
        </authorList>
    </citation>
    <scope>NUCLEOTIDE SEQUENCE [LARGE SCALE GENOMIC DNA]</scope>
    <source>
        <strain evidence="5">DSM 44814</strain>
    </source>
</reference>
<evidence type="ECO:0000256" key="1">
    <source>
        <dbReference type="ARBA" id="ARBA00022450"/>
    </source>
</evidence>
<dbReference type="InterPro" id="IPR020806">
    <property type="entry name" value="PKS_PP-bd"/>
</dbReference>
<evidence type="ECO:0000256" key="2">
    <source>
        <dbReference type="ARBA" id="ARBA00022553"/>
    </source>
</evidence>
<keyword evidence="2" id="KW-0597">Phosphoprotein</keyword>
<dbReference type="AlphaFoldDB" id="A0A1C6V1A7"/>
<sequence length="352" mass="39056">MNEIPQDDGGVTVITLTRRRPDLVRRAIRSVREQRTAHPVRHLVLIDDCPATRDALDAAQPAGTEVLYMPREYWEVSGPGRSSKLRNFGVRRATDRWIAFLDDDNEWTPDHLDTLITCAVETGARAVHSHVQLLNRDGTPYLEPRWPWAQNPDDAAEIYRDYVAKGIVTPGSNIVGDRPGFHDEPADTSSWLLDRRLLLEVTFAEEFSSSDAENLIGEDDKLFWALIDRGESIECSRRPTLRYYLGGYSNSPTGKTDETFSWATGQATAAAEAEEAGVSPEDDALAKMLGIAERIFGQPVEPTANFFDLGGTSLAAIRLITLLEAEGWSVTVEDVFDLPDMLALARSAARKA</sequence>
<gene>
    <name evidence="4" type="ORF">GA0070604_4217</name>
</gene>
<dbReference type="Proteomes" id="UP000199696">
    <property type="component" value="Unassembled WGS sequence"/>
</dbReference>
<dbReference type="InterPro" id="IPR001173">
    <property type="entry name" value="Glyco_trans_2-like"/>
</dbReference>
<dbReference type="SUPFAM" id="SSF53448">
    <property type="entry name" value="Nucleotide-diphospho-sugar transferases"/>
    <property type="match status" value="1"/>
</dbReference>
<dbReference type="Gene3D" id="3.90.550.10">
    <property type="entry name" value="Spore Coat Polysaccharide Biosynthesis Protein SpsA, Chain A"/>
    <property type="match status" value="1"/>
</dbReference>
<dbReference type="GO" id="GO:0016740">
    <property type="term" value="F:transferase activity"/>
    <property type="evidence" value="ECO:0007669"/>
    <property type="project" value="UniProtKB-KW"/>
</dbReference>
<dbReference type="PANTHER" id="PTHR43685">
    <property type="entry name" value="GLYCOSYLTRANSFERASE"/>
    <property type="match status" value="1"/>
</dbReference>
<dbReference type="InterPro" id="IPR050834">
    <property type="entry name" value="Glycosyltransf_2"/>
</dbReference>
<dbReference type="Pfam" id="PF00550">
    <property type="entry name" value="PP-binding"/>
    <property type="match status" value="1"/>
</dbReference>
<organism evidence="4 5">
    <name type="scientific">Micromonospora eburnea</name>
    <dbReference type="NCBI Taxonomy" id="227316"/>
    <lineage>
        <taxon>Bacteria</taxon>
        <taxon>Bacillati</taxon>
        <taxon>Actinomycetota</taxon>
        <taxon>Actinomycetes</taxon>
        <taxon>Micromonosporales</taxon>
        <taxon>Micromonosporaceae</taxon>
        <taxon>Micromonospora</taxon>
    </lineage>
</organism>
<evidence type="ECO:0000313" key="4">
    <source>
        <dbReference type="EMBL" id="SCL60089.1"/>
    </source>
</evidence>
<feature type="domain" description="Carrier" evidence="3">
    <location>
        <begin position="279"/>
        <end position="352"/>
    </location>
</feature>
<dbReference type="InterPro" id="IPR029044">
    <property type="entry name" value="Nucleotide-diphossugar_trans"/>
</dbReference>
<dbReference type="SUPFAM" id="SSF47336">
    <property type="entry name" value="ACP-like"/>
    <property type="match status" value="1"/>
</dbReference>
<dbReference type="GO" id="GO:0031177">
    <property type="term" value="F:phosphopantetheine binding"/>
    <property type="evidence" value="ECO:0007669"/>
    <property type="project" value="InterPro"/>
</dbReference>
<evidence type="ECO:0000313" key="5">
    <source>
        <dbReference type="Proteomes" id="UP000199696"/>
    </source>
</evidence>
<dbReference type="STRING" id="227316.GA0070604_4217"/>